<proteinExistence type="predicted"/>
<sequence>MTTRPRYSHHSTKQSHDHKVSCAFSIRTNRLSDLII</sequence>
<protein>
    <submittedName>
        <fullName evidence="1">Uncharacterized protein</fullName>
    </submittedName>
</protein>
<name>A0A0E9RUL8_ANGAN</name>
<organism evidence="1">
    <name type="scientific">Anguilla anguilla</name>
    <name type="common">European freshwater eel</name>
    <name type="synonym">Muraena anguilla</name>
    <dbReference type="NCBI Taxonomy" id="7936"/>
    <lineage>
        <taxon>Eukaryota</taxon>
        <taxon>Metazoa</taxon>
        <taxon>Chordata</taxon>
        <taxon>Craniata</taxon>
        <taxon>Vertebrata</taxon>
        <taxon>Euteleostomi</taxon>
        <taxon>Actinopterygii</taxon>
        <taxon>Neopterygii</taxon>
        <taxon>Teleostei</taxon>
        <taxon>Anguilliformes</taxon>
        <taxon>Anguillidae</taxon>
        <taxon>Anguilla</taxon>
    </lineage>
</organism>
<dbReference type="AlphaFoldDB" id="A0A0E9RUL8"/>
<reference evidence="1" key="1">
    <citation type="submission" date="2014-11" db="EMBL/GenBank/DDBJ databases">
        <authorList>
            <person name="Amaro Gonzalez C."/>
        </authorList>
    </citation>
    <scope>NUCLEOTIDE SEQUENCE</scope>
</reference>
<evidence type="ECO:0000313" key="1">
    <source>
        <dbReference type="EMBL" id="JAH32200.1"/>
    </source>
</evidence>
<reference evidence="1" key="2">
    <citation type="journal article" date="2015" name="Fish Shellfish Immunol.">
        <title>Early steps in the European eel (Anguilla anguilla)-Vibrio vulnificus interaction in the gills: Role of the RtxA13 toxin.</title>
        <authorList>
            <person name="Callol A."/>
            <person name="Pajuelo D."/>
            <person name="Ebbesson L."/>
            <person name="Teles M."/>
            <person name="MacKenzie S."/>
            <person name="Amaro C."/>
        </authorList>
    </citation>
    <scope>NUCLEOTIDE SEQUENCE</scope>
</reference>
<accession>A0A0E9RUL8</accession>
<dbReference type="EMBL" id="GBXM01076377">
    <property type="protein sequence ID" value="JAH32200.1"/>
    <property type="molecule type" value="Transcribed_RNA"/>
</dbReference>